<evidence type="ECO:0000256" key="1">
    <source>
        <dbReference type="SAM" id="Phobius"/>
    </source>
</evidence>
<dbReference type="AlphaFoldDB" id="A0A9W4J465"/>
<organism evidence="2 3">
    <name type="scientific">Penicillium salamii</name>
    <dbReference type="NCBI Taxonomy" id="1612424"/>
    <lineage>
        <taxon>Eukaryota</taxon>
        <taxon>Fungi</taxon>
        <taxon>Dikarya</taxon>
        <taxon>Ascomycota</taxon>
        <taxon>Pezizomycotina</taxon>
        <taxon>Eurotiomycetes</taxon>
        <taxon>Eurotiomycetidae</taxon>
        <taxon>Eurotiales</taxon>
        <taxon>Aspergillaceae</taxon>
        <taxon>Penicillium</taxon>
    </lineage>
</organism>
<dbReference type="Proteomes" id="UP001152646">
    <property type="component" value="Unassembled WGS sequence"/>
</dbReference>
<reference evidence="2" key="1">
    <citation type="submission" date="2021-07" db="EMBL/GenBank/DDBJ databases">
        <authorList>
            <person name="Branca A.L. A."/>
        </authorList>
    </citation>
    <scope>NUCLEOTIDE SEQUENCE</scope>
</reference>
<feature type="transmembrane region" description="Helical" evidence="1">
    <location>
        <begin position="231"/>
        <end position="254"/>
    </location>
</feature>
<keyword evidence="1" id="KW-1133">Transmembrane helix</keyword>
<evidence type="ECO:0000313" key="3">
    <source>
        <dbReference type="Proteomes" id="UP001152646"/>
    </source>
</evidence>
<feature type="transmembrane region" description="Helical" evidence="1">
    <location>
        <begin position="126"/>
        <end position="152"/>
    </location>
</feature>
<protein>
    <submittedName>
        <fullName evidence="2">Uncharacterized protein</fullName>
    </submittedName>
</protein>
<feature type="transmembrane region" description="Helical" evidence="1">
    <location>
        <begin position="195"/>
        <end position="219"/>
    </location>
</feature>
<feature type="transmembrane region" description="Helical" evidence="1">
    <location>
        <begin position="24"/>
        <end position="48"/>
    </location>
</feature>
<name>A0A9W4J465_9EURO</name>
<keyword evidence="1" id="KW-0812">Transmembrane</keyword>
<evidence type="ECO:0000313" key="2">
    <source>
        <dbReference type="EMBL" id="CAG8373283.1"/>
    </source>
</evidence>
<dbReference type="EMBL" id="CAJVPA010000183">
    <property type="protein sequence ID" value="CAG8373283.1"/>
    <property type="molecule type" value="Genomic_DNA"/>
</dbReference>
<comment type="caution">
    <text evidence="2">The sequence shown here is derived from an EMBL/GenBank/DDBJ whole genome shotgun (WGS) entry which is preliminary data.</text>
</comment>
<keyword evidence="1" id="KW-0472">Membrane</keyword>
<proteinExistence type="predicted"/>
<gene>
    <name evidence="2" type="ORF">PSALAMII_LOCUS5168</name>
</gene>
<accession>A0A9W4J465</accession>
<feature type="transmembrane region" description="Helical" evidence="1">
    <location>
        <begin position="314"/>
        <end position="336"/>
    </location>
</feature>
<dbReference type="OrthoDB" id="2896006at2759"/>
<sequence length="338" mass="38047">MSIGNVFERREIELIFPRQHKSNLILVWLGIFIIFLTGIAFILAILWVHYTSTVLAILAAVEDVNAATYISLDDEGPKDPETGEPIHAKPITSGLRSSIRHLRARGGLRECFRGLRMSIDVGMAEFGIRIMISLVLPVSMRSFLGFLVLDFIARMPLATWQMAWVHRVIADKSPQHRHRRILGYRNWPRIAPAAALYNFAMSMTISLTPAVFIAVWSMLGIVRPFEDWELWQYIAFVLRILFGIALSVPAKIIFARVAASMLPEEDVPILPFDRSFDGKVAGVSGRGELGLSDAWTTFGWSARIRFAKILFKGLGIEIALVCIGFILIFFECWAISLI</sequence>